<reference evidence="1 2" key="1">
    <citation type="journal article" date="2020" name="G3 (Bethesda)">
        <title>Improved Reference Genome for Cyclotella cryptica CCMP332, a Model for Cell Wall Morphogenesis, Salinity Adaptation, and Lipid Production in Diatoms (Bacillariophyta).</title>
        <authorList>
            <person name="Roberts W.R."/>
            <person name="Downey K.M."/>
            <person name="Ruck E.C."/>
            <person name="Traller J.C."/>
            <person name="Alverson A.J."/>
        </authorList>
    </citation>
    <scope>NUCLEOTIDE SEQUENCE [LARGE SCALE GENOMIC DNA]</scope>
    <source>
        <strain evidence="1 2">CCMP332</strain>
    </source>
</reference>
<proteinExistence type="predicted"/>
<dbReference type="Proteomes" id="UP001516023">
    <property type="component" value="Unassembled WGS sequence"/>
</dbReference>
<evidence type="ECO:0000313" key="2">
    <source>
        <dbReference type="Proteomes" id="UP001516023"/>
    </source>
</evidence>
<sequence>MSTNTPTPTWGLENAEAKIDPFKELAPKIPQLHDTEGIAHNKNVHTKFKIGLKPRKHPVYSSPRVDAVVPSTVCRGARLPLLESQLTNVVILDNKRSSSNTPAINTNCSIYSIRSTPVACAHTKQLPMIPLNLNEPKKFGLQPRPSLKPKRK</sequence>
<protein>
    <submittedName>
        <fullName evidence="1">Uncharacterized protein</fullName>
    </submittedName>
</protein>
<name>A0ABD3PAC6_9STRA</name>
<organism evidence="1 2">
    <name type="scientific">Cyclotella cryptica</name>
    <dbReference type="NCBI Taxonomy" id="29204"/>
    <lineage>
        <taxon>Eukaryota</taxon>
        <taxon>Sar</taxon>
        <taxon>Stramenopiles</taxon>
        <taxon>Ochrophyta</taxon>
        <taxon>Bacillariophyta</taxon>
        <taxon>Coscinodiscophyceae</taxon>
        <taxon>Thalassiosirophycidae</taxon>
        <taxon>Stephanodiscales</taxon>
        <taxon>Stephanodiscaceae</taxon>
        <taxon>Cyclotella</taxon>
    </lineage>
</organism>
<keyword evidence="2" id="KW-1185">Reference proteome</keyword>
<evidence type="ECO:0000313" key="1">
    <source>
        <dbReference type="EMBL" id="KAL3784977.1"/>
    </source>
</evidence>
<gene>
    <name evidence="1" type="ORF">HJC23_011178</name>
</gene>
<accession>A0ABD3PAC6</accession>
<dbReference type="EMBL" id="JABMIG020000225">
    <property type="protein sequence ID" value="KAL3784977.1"/>
    <property type="molecule type" value="Genomic_DNA"/>
</dbReference>
<comment type="caution">
    <text evidence="1">The sequence shown here is derived from an EMBL/GenBank/DDBJ whole genome shotgun (WGS) entry which is preliminary data.</text>
</comment>
<dbReference type="AlphaFoldDB" id="A0ABD3PAC6"/>